<accession>A0A165YEF3</accession>
<protein>
    <recommendedName>
        <fullName evidence="4">CxC1-like cysteine cluster associated with KDZ transposases domain-containing protein</fullName>
    </recommendedName>
</protein>
<dbReference type="InterPro" id="IPR040521">
    <property type="entry name" value="KDZ"/>
</dbReference>
<dbReference type="PANTHER" id="PTHR33096">
    <property type="entry name" value="CXC2 DOMAIN-CONTAINING PROTEIN"/>
    <property type="match status" value="1"/>
</dbReference>
<evidence type="ECO:0000256" key="1">
    <source>
        <dbReference type="SAM" id="MobiDB-lite"/>
    </source>
</evidence>
<name>A0A165YEF3_9AGAM</name>
<proteinExistence type="predicted"/>
<organism evidence="2 3">
    <name type="scientific">Athelia psychrophila</name>
    <dbReference type="NCBI Taxonomy" id="1759441"/>
    <lineage>
        <taxon>Eukaryota</taxon>
        <taxon>Fungi</taxon>
        <taxon>Dikarya</taxon>
        <taxon>Basidiomycota</taxon>
        <taxon>Agaricomycotina</taxon>
        <taxon>Agaricomycetes</taxon>
        <taxon>Agaricomycetidae</taxon>
        <taxon>Atheliales</taxon>
        <taxon>Atheliaceae</taxon>
        <taxon>Athelia</taxon>
    </lineage>
</organism>
<evidence type="ECO:0008006" key="4">
    <source>
        <dbReference type="Google" id="ProtNLM"/>
    </source>
</evidence>
<reference evidence="2 3" key="1">
    <citation type="journal article" date="2016" name="Mol. Biol. Evol.">
        <title>Comparative Genomics of Early-Diverging Mushroom-Forming Fungi Provides Insights into the Origins of Lignocellulose Decay Capabilities.</title>
        <authorList>
            <person name="Nagy L.G."/>
            <person name="Riley R."/>
            <person name="Tritt A."/>
            <person name="Adam C."/>
            <person name="Daum C."/>
            <person name="Floudas D."/>
            <person name="Sun H."/>
            <person name="Yadav J.S."/>
            <person name="Pangilinan J."/>
            <person name="Larsson K.H."/>
            <person name="Matsuura K."/>
            <person name="Barry K."/>
            <person name="Labutti K."/>
            <person name="Kuo R."/>
            <person name="Ohm R.A."/>
            <person name="Bhattacharya S.S."/>
            <person name="Shirouzu T."/>
            <person name="Yoshinaga Y."/>
            <person name="Martin F.M."/>
            <person name="Grigoriev I.V."/>
            <person name="Hibbett D.S."/>
        </authorList>
    </citation>
    <scope>NUCLEOTIDE SEQUENCE [LARGE SCALE GENOMIC DNA]</scope>
    <source>
        <strain evidence="2 3">CBS 109695</strain>
    </source>
</reference>
<sequence length="948" mass="108190">MQRQHPHPRLSSFSTVLTPSFIILNSRPRQWVLLAGLVDRARSDQRRTMGFGKRREEEEAVRATYQLNISGLDDGCQRVLEEAQVGPNGQEERMDTGEDAEDGGAVWVEELPTNLQQEDSFVYALRDIVGSYWRTYKDNRTWRQRVHRVQANWEPALNVMVAAYLIYRYPPAEPTTPSPDDDHELSFELDTINIYTLAPTVVISRSQDSQFVATDIVRHGFIGNTPLDPSRAISIRTLELFRRLRMRKPSFSVEAFAKVICDLFMIPYQHRFRTVLGDTFDVYLAILRVVDRQVREALGCDTANCLSKLENKPPMTHGRKAAFDGNNSMKRLYQLGECHVRDPRPFLDTDYLLTPQYVDQFKDEVGNTSKAPNIGTNEEEDSIDDGAQPNESFEKQRAECTNNFKSAHQEGKTMWGVFEETGWFVSACRHSLVMWFSDMLRTGEQAKYPLAHIAKGMEVEEDCTLWGSDIGCKLQVTVGNSSLGPLFRSRGDKLVVNAFHGYAHNWACQKKNHPNVIEGIGLEDFETLERLFSALNAVASVTRYSTAFRRRVFIDLFLRQWDDDKYLNLADFLYHNYVQALRIIESDKLAYDQTMSMLGLTEADIDEPDSEPMWDTHAVVYVELLQDLRVAELAMQSRNTAFLSTAPSDYHYVAASDAGPVNYDGDLSQTRKAETRRRVAHEHYSQLVNDVTSMEVKMAIDYRETLQYISERKYHQALGHLQCLVVQRLFELNKLNVAGTAYRMRTHIVKSLQTRCKAIQNAVNNYNKAAAELIPPRPSLDWTKASHYAFLEDFELLRDTRHNIRAMKQCQRIKRARKEIFNCNIEVPRLHTHVLQESTQLLDRVTSLQAEGSPIAGAVGEFVVRRRRANAHILGRLQLIHELEGYTGLKEPGVRVGHSTTVPPQNRDQDQAAIVDGDADEDVDDLDDDDEAQGDYGGLITFLSELSL</sequence>
<dbReference type="EMBL" id="KV417699">
    <property type="protein sequence ID" value="KZP09473.1"/>
    <property type="molecule type" value="Genomic_DNA"/>
</dbReference>
<keyword evidence="3" id="KW-1185">Reference proteome</keyword>
<dbReference type="Proteomes" id="UP000076532">
    <property type="component" value="Unassembled WGS sequence"/>
</dbReference>
<feature type="compositionally biased region" description="Polar residues" evidence="1">
    <location>
        <begin position="366"/>
        <end position="376"/>
    </location>
</feature>
<dbReference type="PANTHER" id="PTHR33096:SF1">
    <property type="entry name" value="CXC1-LIKE CYSTEINE CLUSTER ASSOCIATED WITH KDZ TRANSPOSASES DOMAIN-CONTAINING PROTEIN"/>
    <property type="match status" value="1"/>
</dbReference>
<dbReference type="OrthoDB" id="2505969at2759"/>
<gene>
    <name evidence="2" type="ORF">FIBSPDRAFT_900488</name>
</gene>
<dbReference type="Pfam" id="PF18758">
    <property type="entry name" value="KDZ"/>
    <property type="match status" value="1"/>
</dbReference>
<dbReference type="AlphaFoldDB" id="A0A165YEF3"/>
<feature type="region of interest" description="Disordered" evidence="1">
    <location>
        <begin position="364"/>
        <end position="386"/>
    </location>
</feature>
<evidence type="ECO:0000313" key="2">
    <source>
        <dbReference type="EMBL" id="KZP09473.1"/>
    </source>
</evidence>
<evidence type="ECO:0000313" key="3">
    <source>
        <dbReference type="Proteomes" id="UP000076532"/>
    </source>
</evidence>